<reference evidence="2 3" key="1">
    <citation type="submission" date="2020-07" db="EMBL/GenBank/DDBJ databases">
        <title>Sequencing the genomes of 1000 actinobacteria strains.</title>
        <authorList>
            <person name="Klenk H.-P."/>
        </authorList>
    </citation>
    <scope>NUCLEOTIDE SEQUENCE [LARGE SCALE GENOMIC DNA]</scope>
    <source>
        <strain evidence="2 3">DSM 45927</strain>
    </source>
</reference>
<name>A0A853BIP9_9ACTN</name>
<evidence type="ECO:0000256" key="1">
    <source>
        <dbReference type="SAM" id="MobiDB-lite"/>
    </source>
</evidence>
<evidence type="ECO:0000313" key="3">
    <source>
        <dbReference type="Proteomes" id="UP000575985"/>
    </source>
</evidence>
<organism evidence="2 3">
    <name type="scientific">Streptomonospora nanhaiensis</name>
    <dbReference type="NCBI Taxonomy" id="1323731"/>
    <lineage>
        <taxon>Bacteria</taxon>
        <taxon>Bacillati</taxon>
        <taxon>Actinomycetota</taxon>
        <taxon>Actinomycetes</taxon>
        <taxon>Streptosporangiales</taxon>
        <taxon>Nocardiopsidaceae</taxon>
        <taxon>Streptomonospora</taxon>
    </lineage>
</organism>
<gene>
    <name evidence="2" type="ORF">HNR12_000871</name>
</gene>
<proteinExistence type="predicted"/>
<protein>
    <submittedName>
        <fullName evidence="2">Uncharacterized protein</fullName>
    </submittedName>
</protein>
<feature type="region of interest" description="Disordered" evidence="1">
    <location>
        <begin position="14"/>
        <end position="60"/>
    </location>
</feature>
<dbReference type="AlphaFoldDB" id="A0A853BIP9"/>
<dbReference type="Proteomes" id="UP000575985">
    <property type="component" value="Unassembled WGS sequence"/>
</dbReference>
<sequence length="295" mass="29739">MRCGGTGNRVLRSTCHGSSLAHPAPQRQPPNAHRSQGTVGRWGRRASVPPAAGGGHDGASGGGWWGRAAVGGAAGGWGCDGGRRGRWGWWLGWAVIGAARGWLCLATGAATAAGGRACEPAVPLRLAGVAARAPRSSGIRVGGYRPCRWVALLGDGSGDGGGWPGMRSAARAAAARVTSGLWGGAGPLCRLSVICARWESRARTPTGCCATPSKGALAPAISHGEAERPFCDHVPLGVAVSTGGHLRRSDAAPRWTGHAAAATWSARAARVAGAGAGSSGRRDRHLVGLRSIAMG</sequence>
<accession>A0A853BIP9</accession>
<dbReference type="EMBL" id="JACCFO010000001">
    <property type="protein sequence ID" value="NYI94594.1"/>
    <property type="molecule type" value="Genomic_DNA"/>
</dbReference>
<comment type="caution">
    <text evidence="2">The sequence shown here is derived from an EMBL/GenBank/DDBJ whole genome shotgun (WGS) entry which is preliminary data.</text>
</comment>
<evidence type="ECO:0000313" key="2">
    <source>
        <dbReference type="EMBL" id="NYI94594.1"/>
    </source>
</evidence>
<keyword evidence="3" id="KW-1185">Reference proteome</keyword>